<evidence type="ECO:0000256" key="3">
    <source>
        <dbReference type="ARBA" id="ARBA00023125"/>
    </source>
</evidence>
<dbReference type="CDD" id="cd08422">
    <property type="entry name" value="PBP2_CrgA_like"/>
    <property type="match status" value="1"/>
</dbReference>
<evidence type="ECO:0000256" key="2">
    <source>
        <dbReference type="ARBA" id="ARBA00023015"/>
    </source>
</evidence>
<dbReference type="GO" id="GO:0043565">
    <property type="term" value="F:sequence-specific DNA binding"/>
    <property type="evidence" value="ECO:0007669"/>
    <property type="project" value="TreeGrafter"/>
</dbReference>
<evidence type="ECO:0000256" key="1">
    <source>
        <dbReference type="ARBA" id="ARBA00009437"/>
    </source>
</evidence>
<sequence>MLSPDQIDLNMLSIFDAVVEAGSFTAAAHRLDVAKAKISVSISRLEQQLSCSLFTRTTRKIVLTEAGRLLHEQCQPLLHGLRDALILVRSEQSTATELTGMLRVSATVNQAAQSLAPALADFAQMHPRLRIDLRTGDRITDLVADGIDLSFRMGWLRDSSQRAIKLGEFKQVMVAAPSYLKKHGMPRQLQDLRQHEWLALSLLQTPLTWKLTDSRGHVETLHMKSRIQVDSPSALLSLVQNGAGISVMDAMTSRVAIESGKLAQLFPEWSLPVGGIYAVLPPGRLVPAKVRAFIDFYRAYI</sequence>
<feature type="domain" description="HTH lysR-type" evidence="5">
    <location>
        <begin position="7"/>
        <end position="64"/>
    </location>
</feature>
<dbReference type="InterPro" id="IPR005119">
    <property type="entry name" value="LysR_subst-bd"/>
</dbReference>
<dbReference type="Gene3D" id="3.40.190.290">
    <property type="match status" value="1"/>
</dbReference>
<keyword evidence="4" id="KW-0804">Transcription</keyword>
<name>A0A923HFR8_9BURK</name>
<keyword evidence="7" id="KW-1185">Reference proteome</keyword>
<dbReference type="PANTHER" id="PTHR30537">
    <property type="entry name" value="HTH-TYPE TRANSCRIPTIONAL REGULATOR"/>
    <property type="match status" value="1"/>
</dbReference>
<organism evidence="6 7">
    <name type="scientific">Undibacterium jejuense</name>
    <dbReference type="NCBI Taxonomy" id="1344949"/>
    <lineage>
        <taxon>Bacteria</taxon>
        <taxon>Pseudomonadati</taxon>
        <taxon>Pseudomonadota</taxon>
        <taxon>Betaproteobacteria</taxon>
        <taxon>Burkholderiales</taxon>
        <taxon>Oxalobacteraceae</taxon>
        <taxon>Undibacterium</taxon>
    </lineage>
</organism>
<dbReference type="PROSITE" id="PS50931">
    <property type="entry name" value="HTH_LYSR"/>
    <property type="match status" value="1"/>
</dbReference>
<evidence type="ECO:0000313" key="6">
    <source>
        <dbReference type="EMBL" id="MBC3863722.1"/>
    </source>
</evidence>
<dbReference type="Gene3D" id="1.10.10.10">
    <property type="entry name" value="Winged helix-like DNA-binding domain superfamily/Winged helix DNA-binding domain"/>
    <property type="match status" value="1"/>
</dbReference>
<dbReference type="InterPro" id="IPR036390">
    <property type="entry name" value="WH_DNA-bd_sf"/>
</dbReference>
<comment type="similarity">
    <text evidence="1">Belongs to the LysR transcriptional regulatory family.</text>
</comment>
<evidence type="ECO:0000259" key="5">
    <source>
        <dbReference type="PROSITE" id="PS50931"/>
    </source>
</evidence>
<dbReference type="InterPro" id="IPR036388">
    <property type="entry name" value="WH-like_DNA-bd_sf"/>
</dbReference>
<keyword evidence="2" id="KW-0805">Transcription regulation</keyword>
<dbReference type="GO" id="GO:0006351">
    <property type="term" value="P:DNA-templated transcription"/>
    <property type="evidence" value="ECO:0007669"/>
    <property type="project" value="TreeGrafter"/>
</dbReference>
<dbReference type="Pfam" id="PF03466">
    <property type="entry name" value="LysR_substrate"/>
    <property type="match status" value="1"/>
</dbReference>
<evidence type="ECO:0000256" key="4">
    <source>
        <dbReference type="ARBA" id="ARBA00023163"/>
    </source>
</evidence>
<dbReference type="FunFam" id="1.10.10.10:FF:000001">
    <property type="entry name" value="LysR family transcriptional regulator"/>
    <property type="match status" value="1"/>
</dbReference>
<gene>
    <name evidence="6" type="ORF">H8K32_16565</name>
</gene>
<dbReference type="Proteomes" id="UP000634011">
    <property type="component" value="Unassembled WGS sequence"/>
</dbReference>
<dbReference type="Pfam" id="PF00126">
    <property type="entry name" value="HTH_1"/>
    <property type="match status" value="1"/>
</dbReference>
<dbReference type="GO" id="GO:0003700">
    <property type="term" value="F:DNA-binding transcription factor activity"/>
    <property type="evidence" value="ECO:0007669"/>
    <property type="project" value="InterPro"/>
</dbReference>
<dbReference type="InterPro" id="IPR058163">
    <property type="entry name" value="LysR-type_TF_proteobact-type"/>
</dbReference>
<dbReference type="SUPFAM" id="SSF53850">
    <property type="entry name" value="Periplasmic binding protein-like II"/>
    <property type="match status" value="1"/>
</dbReference>
<dbReference type="AlphaFoldDB" id="A0A923HFR8"/>
<dbReference type="InterPro" id="IPR000847">
    <property type="entry name" value="LysR_HTH_N"/>
</dbReference>
<dbReference type="EMBL" id="JACOFV010000017">
    <property type="protein sequence ID" value="MBC3863722.1"/>
    <property type="molecule type" value="Genomic_DNA"/>
</dbReference>
<reference evidence="6" key="1">
    <citation type="submission" date="2020-08" db="EMBL/GenBank/DDBJ databases">
        <title>Novel species isolated from subtropical streams in China.</title>
        <authorList>
            <person name="Lu H."/>
        </authorList>
    </citation>
    <scope>NUCLEOTIDE SEQUENCE</scope>
    <source>
        <strain evidence="6">KACC 12607</strain>
    </source>
</reference>
<comment type="caution">
    <text evidence="6">The sequence shown here is derived from an EMBL/GenBank/DDBJ whole genome shotgun (WGS) entry which is preliminary data.</text>
</comment>
<dbReference type="SUPFAM" id="SSF46785">
    <property type="entry name" value="Winged helix' DNA-binding domain"/>
    <property type="match status" value="1"/>
</dbReference>
<proteinExistence type="inferred from homology"/>
<dbReference type="PRINTS" id="PR00039">
    <property type="entry name" value="HTHLYSR"/>
</dbReference>
<keyword evidence="3" id="KW-0238">DNA-binding</keyword>
<dbReference type="RefSeq" id="WP_186913747.1">
    <property type="nucleotide sequence ID" value="NZ_JACOFV010000017.1"/>
</dbReference>
<accession>A0A923HFR8</accession>
<dbReference type="PANTHER" id="PTHR30537:SF66">
    <property type="entry name" value="IRON-REGULATED VIRULENCE REGULATORY PROTEIN IRGB"/>
    <property type="match status" value="1"/>
</dbReference>
<protein>
    <submittedName>
        <fullName evidence="6">LysR family transcriptional regulator</fullName>
    </submittedName>
</protein>
<evidence type="ECO:0000313" key="7">
    <source>
        <dbReference type="Proteomes" id="UP000634011"/>
    </source>
</evidence>